<dbReference type="PANTHER" id="PTHR43130">
    <property type="entry name" value="ARAC-FAMILY TRANSCRIPTIONAL REGULATOR"/>
    <property type="match status" value="1"/>
</dbReference>
<dbReference type="Gene3D" id="3.40.50.880">
    <property type="match status" value="1"/>
</dbReference>
<gene>
    <name evidence="5" type="ORF">MB27_27340</name>
</gene>
<dbReference type="Gene3D" id="1.10.10.60">
    <property type="entry name" value="Homeodomain-like"/>
    <property type="match status" value="1"/>
</dbReference>
<dbReference type="InterPro" id="IPR052158">
    <property type="entry name" value="INH-QAR"/>
</dbReference>
<dbReference type="GO" id="GO:0003700">
    <property type="term" value="F:DNA-binding transcription factor activity"/>
    <property type="evidence" value="ECO:0007669"/>
    <property type="project" value="InterPro"/>
</dbReference>
<dbReference type="EMBL" id="JRTT01000038">
    <property type="protein sequence ID" value="KHD74709.1"/>
    <property type="molecule type" value="Genomic_DNA"/>
</dbReference>
<dbReference type="SUPFAM" id="SSF52317">
    <property type="entry name" value="Class I glutamine amidotransferase-like"/>
    <property type="match status" value="1"/>
</dbReference>
<feature type="domain" description="HTH araC/xylS-type" evidence="4">
    <location>
        <begin position="214"/>
        <end position="312"/>
    </location>
</feature>
<evidence type="ECO:0000256" key="3">
    <source>
        <dbReference type="ARBA" id="ARBA00023163"/>
    </source>
</evidence>
<dbReference type="PROSITE" id="PS00041">
    <property type="entry name" value="HTH_ARAC_FAMILY_1"/>
    <property type="match status" value="1"/>
</dbReference>
<dbReference type="PROSITE" id="PS01124">
    <property type="entry name" value="HTH_ARAC_FAMILY_2"/>
    <property type="match status" value="1"/>
</dbReference>
<dbReference type="InterPro" id="IPR018060">
    <property type="entry name" value="HTH_AraC"/>
</dbReference>
<keyword evidence="6" id="KW-1185">Reference proteome</keyword>
<dbReference type="AlphaFoldDB" id="A0A0A6UK69"/>
<dbReference type="eggNOG" id="COG4977">
    <property type="taxonomic scope" value="Bacteria"/>
</dbReference>
<protein>
    <submittedName>
        <fullName evidence="5">AraC family transcriptional regulator</fullName>
    </submittedName>
</protein>
<evidence type="ECO:0000256" key="1">
    <source>
        <dbReference type="ARBA" id="ARBA00023015"/>
    </source>
</evidence>
<reference evidence="5 6" key="1">
    <citation type="submission" date="2014-10" db="EMBL/GenBank/DDBJ databases">
        <title>Draft genome sequence of Actinoplanes utahensis NRRL 12052.</title>
        <authorList>
            <person name="Velasco-Bucheli B."/>
            <person name="del Cerro C."/>
            <person name="Hormigo D."/>
            <person name="Garcia J.L."/>
            <person name="Acebal C."/>
            <person name="Arroyo M."/>
            <person name="de la Mata I."/>
        </authorList>
    </citation>
    <scope>NUCLEOTIDE SEQUENCE [LARGE SCALE GENOMIC DNA]</scope>
    <source>
        <strain evidence="5 6">NRRL 12052</strain>
    </source>
</reference>
<dbReference type="Pfam" id="PF12833">
    <property type="entry name" value="HTH_18"/>
    <property type="match status" value="1"/>
</dbReference>
<dbReference type="Pfam" id="PF01965">
    <property type="entry name" value="DJ-1_PfpI"/>
    <property type="match status" value="1"/>
</dbReference>
<evidence type="ECO:0000259" key="4">
    <source>
        <dbReference type="PROSITE" id="PS01124"/>
    </source>
</evidence>
<keyword evidence="1" id="KW-0805">Transcription regulation</keyword>
<dbReference type="InterPro" id="IPR029062">
    <property type="entry name" value="Class_I_gatase-like"/>
</dbReference>
<dbReference type="RefSeq" id="WP_043529025.1">
    <property type="nucleotide sequence ID" value="NZ_BAABKU010000029.1"/>
</dbReference>
<name>A0A0A6UK69_ACTUT</name>
<evidence type="ECO:0000313" key="5">
    <source>
        <dbReference type="EMBL" id="KHD74709.1"/>
    </source>
</evidence>
<evidence type="ECO:0000313" key="6">
    <source>
        <dbReference type="Proteomes" id="UP000054537"/>
    </source>
</evidence>
<evidence type="ECO:0000256" key="2">
    <source>
        <dbReference type="ARBA" id="ARBA00023125"/>
    </source>
</evidence>
<dbReference type="OrthoDB" id="3194870at2"/>
<dbReference type="Proteomes" id="UP000054537">
    <property type="component" value="Unassembled WGS sequence"/>
</dbReference>
<dbReference type="SMART" id="SM00342">
    <property type="entry name" value="HTH_ARAC"/>
    <property type="match status" value="1"/>
</dbReference>
<dbReference type="SUPFAM" id="SSF46689">
    <property type="entry name" value="Homeodomain-like"/>
    <property type="match status" value="2"/>
</dbReference>
<dbReference type="STRING" id="1869.MB27_27340"/>
<dbReference type="InterPro" id="IPR002818">
    <property type="entry name" value="DJ-1/PfpI"/>
</dbReference>
<keyword evidence="3" id="KW-0804">Transcription</keyword>
<keyword evidence="2" id="KW-0238">DNA-binding</keyword>
<dbReference type="GO" id="GO:0043565">
    <property type="term" value="F:sequence-specific DNA binding"/>
    <property type="evidence" value="ECO:0007669"/>
    <property type="project" value="InterPro"/>
</dbReference>
<dbReference type="InterPro" id="IPR018062">
    <property type="entry name" value="HTH_AraC-typ_CS"/>
</dbReference>
<dbReference type="InterPro" id="IPR009057">
    <property type="entry name" value="Homeodomain-like_sf"/>
</dbReference>
<accession>A0A0A6UK69</accession>
<dbReference type="CDD" id="cd03137">
    <property type="entry name" value="GATase1_AraC_1"/>
    <property type="match status" value="1"/>
</dbReference>
<dbReference type="PANTHER" id="PTHR43130:SF3">
    <property type="entry name" value="HTH-TYPE TRANSCRIPTIONAL REGULATOR RV1931C"/>
    <property type="match status" value="1"/>
</dbReference>
<organism evidence="5 6">
    <name type="scientific">Actinoplanes utahensis</name>
    <dbReference type="NCBI Taxonomy" id="1869"/>
    <lineage>
        <taxon>Bacteria</taxon>
        <taxon>Bacillati</taxon>
        <taxon>Actinomycetota</taxon>
        <taxon>Actinomycetes</taxon>
        <taxon>Micromonosporales</taxon>
        <taxon>Micromonosporaceae</taxon>
        <taxon>Actinoplanes</taxon>
    </lineage>
</organism>
<sequence length="337" mass="36113">MRPHRIAILVLPGANPLDVGIIAQLFSPRHGLPYELRHCSLEAGPVTGRDGLGFVVEHDLSVLADADTVIVPAWATPTTTAAPPDPRALDALREAAGRGARTVSICTAAFVLAAAGLLDGRRATTHWSRTELLARTYPEISVVEDVLFVDEGQILTSAGQAAGIDLCLHLIRRDHGVRASNDVARSIVAAPYRSGGQPQVIARSLPESLGDVFAATREWALHHLGEPIGVPEMARHAGVSTRTFGRRFVEDTGYTPMQWILRARVDLARQVLETTDLGVDQVAARCGLGTGANLRLHFQRILGTTPSDYRRAFGGKLARSVAAPPAPDRAPRAESRA</sequence>
<proteinExistence type="predicted"/>
<comment type="caution">
    <text evidence="5">The sequence shown here is derived from an EMBL/GenBank/DDBJ whole genome shotgun (WGS) entry which is preliminary data.</text>
</comment>